<evidence type="ECO:0000256" key="4">
    <source>
        <dbReference type="ARBA" id="ARBA00023242"/>
    </source>
</evidence>
<evidence type="ECO:0000259" key="6">
    <source>
        <dbReference type="PROSITE" id="PS51325"/>
    </source>
</evidence>
<feature type="non-terminal residue" evidence="7">
    <location>
        <position position="1"/>
    </location>
</feature>
<evidence type="ECO:0000313" key="7">
    <source>
        <dbReference type="EMBL" id="RFU34446.1"/>
    </source>
</evidence>
<comment type="subcellular location">
    <subcellularLocation>
        <location evidence="5">Nucleus</location>
    </subcellularLocation>
</comment>
<comment type="caution">
    <text evidence="7">The sequence shown here is derived from an EMBL/GenBank/DDBJ whole genome shotgun (WGS) entry which is preliminary data.</text>
</comment>
<dbReference type="GO" id="GO:0008301">
    <property type="term" value="F:DNA binding, bending"/>
    <property type="evidence" value="ECO:0007669"/>
    <property type="project" value="InterPro"/>
</dbReference>
<dbReference type="EMBL" id="NCSJ02000020">
    <property type="protein sequence ID" value="RFU34446.1"/>
    <property type="molecule type" value="Genomic_DNA"/>
</dbReference>
<reference evidence="7 8" key="1">
    <citation type="submission" date="2018-05" db="EMBL/GenBank/DDBJ databases">
        <title>Draft genome sequence of Scytalidium lignicola DSM 105466, a ubiquitous saprotrophic fungus.</title>
        <authorList>
            <person name="Buettner E."/>
            <person name="Gebauer A.M."/>
            <person name="Hofrichter M."/>
            <person name="Liers C."/>
            <person name="Kellner H."/>
        </authorList>
    </citation>
    <scope>NUCLEOTIDE SEQUENCE [LARGE SCALE GENOMIC DNA]</scope>
    <source>
        <strain evidence="7 8">DSM 105466</strain>
    </source>
</reference>
<keyword evidence="1 5" id="KW-0805">Transcription regulation</keyword>
<organism evidence="7 8">
    <name type="scientific">Scytalidium lignicola</name>
    <name type="common">Hyphomycete</name>
    <dbReference type="NCBI Taxonomy" id="5539"/>
    <lineage>
        <taxon>Eukaryota</taxon>
        <taxon>Fungi</taxon>
        <taxon>Dikarya</taxon>
        <taxon>Ascomycota</taxon>
        <taxon>Pezizomycotina</taxon>
        <taxon>Leotiomycetes</taxon>
        <taxon>Leotiomycetes incertae sedis</taxon>
        <taxon>Scytalidium</taxon>
    </lineage>
</organism>
<dbReference type="GO" id="GO:0045895">
    <property type="term" value="P:positive regulation of mating-type specific transcription, DNA-templated"/>
    <property type="evidence" value="ECO:0007669"/>
    <property type="project" value="InterPro"/>
</dbReference>
<keyword evidence="4 5" id="KW-0539">Nucleus</keyword>
<dbReference type="AlphaFoldDB" id="A0A3E2HM21"/>
<gene>
    <name evidence="7" type="ORF">B7463_g1887</name>
</gene>
<feature type="non-terminal residue" evidence="7">
    <location>
        <position position="400"/>
    </location>
</feature>
<dbReference type="PROSITE" id="PS51325">
    <property type="entry name" value="ALPHA_BOX"/>
    <property type="match status" value="1"/>
</dbReference>
<keyword evidence="3 5" id="KW-0804">Transcription</keyword>
<sequence>MAATAAQMNNQVAQLSKDELARLPPAEKVSFSSNLVNERLLHRVPQRHRQSGRIYIPPNITRADVPKRALNSWIAFRTWYSKIFGTSQQKESSIFLTAMWQKDPFKAKWSIVARAYSGIRDHLGKRRAPLDAFLIRVCPKIGIIAVEAYLTTMNWTFVVYPDDSKSLKQSSEPDFSTFPNVIMTTTMTERDVVNYCGQMGYITVVEAAAIINRHFTVTNNIVGAQIPHQGLLAGTAVIPQPRIQNVAAENNNVTQGEANLPITSTQAAFFQSVITTPRDAASMVLGFDVNYFLELGKFTGDYQQNDILPQLNAACNVPYEWAGTMPDLNDQSIGSFDLSGLMKPAMNRFNMIDVTDPRQFDTFINYGPLNGPCHTVTDGYTPPNVTEQEPAADYAAWISG</sequence>
<protein>
    <recommendedName>
        <fullName evidence="6">Alpha box domain-containing protein</fullName>
    </recommendedName>
</protein>
<proteinExistence type="inferred from homology"/>
<keyword evidence="8" id="KW-1185">Reference proteome</keyword>
<name>A0A3E2HM21_SCYLI</name>
<feature type="domain" description="Alpha box" evidence="6">
    <location>
        <begin position="65"/>
        <end position="120"/>
    </location>
</feature>
<evidence type="ECO:0000256" key="2">
    <source>
        <dbReference type="ARBA" id="ARBA00023125"/>
    </source>
</evidence>
<keyword evidence="2 5" id="KW-0238">DNA-binding</keyword>
<comment type="similarity">
    <text evidence="5">Belongs to the MATALPHA1 family.</text>
</comment>
<dbReference type="Pfam" id="PF04769">
    <property type="entry name" value="MATalpha_HMGbox"/>
    <property type="match status" value="1"/>
</dbReference>
<dbReference type="GO" id="GO:0005634">
    <property type="term" value="C:nucleus"/>
    <property type="evidence" value="ECO:0007669"/>
    <property type="project" value="UniProtKB-SubCell"/>
</dbReference>
<evidence type="ECO:0000256" key="1">
    <source>
        <dbReference type="ARBA" id="ARBA00023015"/>
    </source>
</evidence>
<evidence type="ECO:0000313" key="8">
    <source>
        <dbReference type="Proteomes" id="UP000258309"/>
    </source>
</evidence>
<dbReference type="OrthoDB" id="5398665at2759"/>
<evidence type="ECO:0000256" key="3">
    <source>
        <dbReference type="ARBA" id="ARBA00023163"/>
    </source>
</evidence>
<evidence type="ECO:0000256" key="5">
    <source>
        <dbReference type="RuleBase" id="RU003516"/>
    </source>
</evidence>
<dbReference type="Proteomes" id="UP000258309">
    <property type="component" value="Unassembled WGS sequence"/>
</dbReference>
<dbReference type="InterPro" id="IPR006856">
    <property type="entry name" value="MATalpha_HMGbox"/>
</dbReference>
<accession>A0A3E2HM21</accession>